<sequence length="170" mass="19271">MDHDYAKLIVWVAKVLSESPFGLSPLEVAVSGRKVPTLNDPTRARILKSCLIQSGLCDRDGNVLNPAEFQIFLYQVQGALWAYEDTKNLAPRIQLVMTEPDWISQSKIRRTEDVFRDLIQTVTHNLWIVNPFFSIDSPQVMNLFALIASRLQQGNISIRLILRRVAPNPG</sequence>
<dbReference type="Proteomes" id="UP000607397">
    <property type="component" value="Unassembled WGS sequence"/>
</dbReference>
<evidence type="ECO:0000313" key="2">
    <source>
        <dbReference type="Proteomes" id="UP000607397"/>
    </source>
</evidence>
<dbReference type="EMBL" id="WVIC01000025">
    <property type="protein sequence ID" value="NCJ07413.1"/>
    <property type="molecule type" value="Genomic_DNA"/>
</dbReference>
<accession>A0A8K1ZZ00</accession>
<organism evidence="1 2">
    <name type="scientific">Petrachloros mirabilis ULC683</name>
    <dbReference type="NCBI Taxonomy" id="2781853"/>
    <lineage>
        <taxon>Bacteria</taxon>
        <taxon>Bacillati</taxon>
        <taxon>Cyanobacteriota</taxon>
        <taxon>Cyanophyceae</taxon>
        <taxon>Synechococcales</taxon>
        <taxon>Petrachlorosaceae</taxon>
        <taxon>Petrachloros</taxon>
        <taxon>Petrachloros mirabilis</taxon>
    </lineage>
</organism>
<evidence type="ECO:0000313" key="1">
    <source>
        <dbReference type="EMBL" id="NCJ07413.1"/>
    </source>
</evidence>
<dbReference type="RefSeq" id="WP_161825882.1">
    <property type="nucleotide sequence ID" value="NZ_WVIC01000025.1"/>
</dbReference>
<gene>
    <name evidence="1" type="ORF">GS597_13020</name>
</gene>
<comment type="caution">
    <text evidence="1">The sequence shown here is derived from an EMBL/GenBank/DDBJ whole genome shotgun (WGS) entry which is preliminary data.</text>
</comment>
<proteinExistence type="predicted"/>
<reference evidence="1" key="1">
    <citation type="submission" date="2019-12" db="EMBL/GenBank/DDBJ databases">
        <title>High-Quality draft genome sequences of three cyanobacteria isolated from the limestone walls of the Old Cathedral of Coimbra.</title>
        <authorList>
            <person name="Tiago I."/>
            <person name="Soares F."/>
            <person name="Portugal A."/>
        </authorList>
    </citation>
    <scope>NUCLEOTIDE SEQUENCE [LARGE SCALE GENOMIC DNA]</scope>
    <source>
        <strain evidence="1">C</strain>
    </source>
</reference>
<dbReference type="AlphaFoldDB" id="A0A8K1ZZ00"/>
<protein>
    <submittedName>
        <fullName evidence="1">Uncharacterized protein</fullName>
    </submittedName>
</protein>
<name>A0A8K1ZZ00_9CYAN</name>
<keyword evidence="2" id="KW-1185">Reference proteome</keyword>